<gene>
    <name evidence="1" type="ORF">V6N12_070689</name>
</gene>
<sequence length="128" mass="14048">MLAVVKALERFQDSIDDKGGLRNASVCSSHPNSCYAYKKNPNELCSSSNPQPPASPLSTPTGTIKLEMHDAYFSVAILIQYLYRSYVPGRKCTALLPTMDISLQVIEMQCFDITKNPENGRESSGGID</sequence>
<organism evidence="1 2">
    <name type="scientific">Hibiscus sabdariffa</name>
    <name type="common">roselle</name>
    <dbReference type="NCBI Taxonomy" id="183260"/>
    <lineage>
        <taxon>Eukaryota</taxon>
        <taxon>Viridiplantae</taxon>
        <taxon>Streptophyta</taxon>
        <taxon>Embryophyta</taxon>
        <taxon>Tracheophyta</taxon>
        <taxon>Spermatophyta</taxon>
        <taxon>Magnoliopsida</taxon>
        <taxon>eudicotyledons</taxon>
        <taxon>Gunneridae</taxon>
        <taxon>Pentapetalae</taxon>
        <taxon>rosids</taxon>
        <taxon>malvids</taxon>
        <taxon>Malvales</taxon>
        <taxon>Malvaceae</taxon>
        <taxon>Malvoideae</taxon>
        <taxon>Hibiscus</taxon>
    </lineage>
</organism>
<keyword evidence="2" id="KW-1185">Reference proteome</keyword>
<evidence type="ECO:0000313" key="1">
    <source>
        <dbReference type="EMBL" id="KAK8580414.1"/>
    </source>
</evidence>
<dbReference type="EMBL" id="JBBPBM010000006">
    <property type="protein sequence ID" value="KAK8580414.1"/>
    <property type="molecule type" value="Genomic_DNA"/>
</dbReference>
<reference evidence="1 2" key="1">
    <citation type="journal article" date="2024" name="G3 (Bethesda)">
        <title>Genome assembly of Hibiscus sabdariffa L. provides insights into metabolisms of medicinal natural products.</title>
        <authorList>
            <person name="Kim T."/>
        </authorList>
    </citation>
    <scope>NUCLEOTIDE SEQUENCE [LARGE SCALE GENOMIC DNA]</scope>
    <source>
        <strain evidence="1">TK-2024</strain>
        <tissue evidence="1">Old leaves</tissue>
    </source>
</reference>
<accession>A0ABR2FHK0</accession>
<proteinExistence type="predicted"/>
<name>A0ABR2FHK0_9ROSI</name>
<dbReference type="Proteomes" id="UP001472677">
    <property type="component" value="Unassembled WGS sequence"/>
</dbReference>
<evidence type="ECO:0000313" key="2">
    <source>
        <dbReference type="Proteomes" id="UP001472677"/>
    </source>
</evidence>
<protein>
    <submittedName>
        <fullName evidence="1">Uncharacterized protein</fullName>
    </submittedName>
</protein>
<comment type="caution">
    <text evidence="1">The sequence shown here is derived from an EMBL/GenBank/DDBJ whole genome shotgun (WGS) entry which is preliminary data.</text>
</comment>